<dbReference type="HOGENOM" id="CLU_2884587_0_0_12"/>
<dbReference type="Proteomes" id="UP000009222">
    <property type="component" value="Chromosome"/>
</dbReference>
<dbReference type="InParanoid" id="F5YBI1"/>
<name>F5YBI1_LEAAZ</name>
<protein>
    <submittedName>
        <fullName evidence="1">Uncharacterized protein</fullName>
    </submittedName>
</protein>
<organism evidence="1 2">
    <name type="scientific">Leadbettera azotonutricia (strain ATCC BAA-888 / DSM 13862 / ZAS-9)</name>
    <name type="common">Treponema azotonutricium</name>
    <dbReference type="NCBI Taxonomy" id="545695"/>
    <lineage>
        <taxon>Bacteria</taxon>
        <taxon>Pseudomonadati</taxon>
        <taxon>Spirochaetota</taxon>
        <taxon>Spirochaetia</taxon>
        <taxon>Spirochaetales</taxon>
        <taxon>Breznakiellaceae</taxon>
        <taxon>Leadbettera</taxon>
    </lineage>
</organism>
<accession>F5YBI1</accession>
<evidence type="ECO:0000313" key="1">
    <source>
        <dbReference type="EMBL" id="AEF83371.1"/>
    </source>
</evidence>
<proteinExistence type="predicted"/>
<dbReference type="KEGG" id="taz:TREAZ_0604"/>
<dbReference type="OrthoDB" id="4330189at2"/>
<dbReference type="AlphaFoldDB" id="F5YBI1"/>
<reference evidence="1 2" key="2">
    <citation type="journal article" date="2011" name="ISME J.">
        <title>RNA-seq reveals cooperative metabolic interactions between two termite-gut spirochete species in co-culture.</title>
        <authorList>
            <person name="Rosenthal A.Z."/>
            <person name="Matson E.G."/>
            <person name="Eldar A."/>
            <person name="Leadbetter J.R."/>
        </authorList>
    </citation>
    <scope>NUCLEOTIDE SEQUENCE [LARGE SCALE GENOMIC DNA]</scope>
    <source>
        <strain evidence="2">ATCC BAA-888 / DSM 13862 / ZAS-9</strain>
    </source>
</reference>
<sequence length="63" mass="7669">MTEKVTAVVDEWLTPEEFCERIKIPMVTLKYWIKHNQIKYRRWGQRIYRIPACELMLAKDAVE</sequence>
<keyword evidence="2" id="KW-1185">Reference proteome</keyword>
<dbReference type="STRING" id="545695.TREAZ_0604"/>
<evidence type="ECO:0000313" key="2">
    <source>
        <dbReference type="Proteomes" id="UP000009222"/>
    </source>
</evidence>
<dbReference type="EMBL" id="CP001841">
    <property type="protein sequence ID" value="AEF83371.1"/>
    <property type="molecule type" value="Genomic_DNA"/>
</dbReference>
<dbReference type="RefSeq" id="WP_015711357.1">
    <property type="nucleotide sequence ID" value="NC_015577.1"/>
</dbReference>
<gene>
    <name evidence="1" type="ordered locus">TREAZ_0604</name>
</gene>
<reference evidence="2" key="1">
    <citation type="submission" date="2009-12" db="EMBL/GenBank/DDBJ databases">
        <title>Complete sequence of Treponema azotonutricium strain ZAS-9.</title>
        <authorList>
            <person name="Tetu S.G."/>
            <person name="Matson E."/>
            <person name="Ren Q."/>
            <person name="Seshadri R."/>
            <person name="Elbourne L."/>
            <person name="Hassan K.A."/>
            <person name="Durkin A."/>
            <person name="Radune D."/>
            <person name="Mohamoud Y."/>
            <person name="Shay R."/>
            <person name="Jin S."/>
            <person name="Zhang X."/>
            <person name="Lucey K."/>
            <person name="Ballor N.R."/>
            <person name="Ottesen E."/>
            <person name="Rosenthal R."/>
            <person name="Allen A."/>
            <person name="Leadbetter J.R."/>
            <person name="Paulsen I.T."/>
        </authorList>
    </citation>
    <scope>NUCLEOTIDE SEQUENCE [LARGE SCALE GENOMIC DNA]</scope>
    <source>
        <strain evidence="2">ATCC BAA-888 / DSM 13862 / ZAS-9</strain>
    </source>
</reference>